<accession>A0A250IKZ2</accession>
<feature type="chain" id="PRO_5012354670" description="LysM domain-containing protein" evidence="2">
    <location>
        <begin position="31"/>
        <end position="767"/>
    </location>
</feature>
<feature type="region of interest" description="Disordered" evidence="1">
    <location>
        <begin position="233"/>
        <end position="252"/>
    </location>
</feature>
<dbReference type="EMBL" id="CP022163">
    <property type="protein sequence ID" value="ATB31851.1"/>
    <property type="molecule type" value="Genomic_DNA"/>
</dbReference>
<dbReference type="Proteomes" id="UP000217289">
    <property type="component" value="Chromosome"/>
</dbReference>
<dbReference type="Gene3D" id="2.60.40.10">
    <property type="entry name" value="Immunoglobulins"/>
    <property type="match status" value="1"/>
</dbReference>
<feature type="signal peptide" evidence="2">
    <location>
        <begin position="1"/>
        <end position="30"/>
    </location>
</feature>
<dbReference type="PROSITE" id="PS51782">
    <property type="entry name" value="LYSM"/>
    <property type="match status" value="1"/>
</dbReference>
<dbReference type="Pfam" id="PF01476">
    <property type="entry name" value="LysM"/>
    <property type="match status" value="1"/>
</dbReference>
<feature type="domain" description="LysM" evidence="3">
    <location>
        <begin position="34"/>
        <end position="83"/>
    </location>
</feature>
<proteinExistence type="predicted"/>
<evidence type="ECO:0000259" key="3">
    <source>
        <dbReference type="PROSITE" id="PS51782"/>
    </source>
</evidence>
<keyword evidence="5" id="KW-1185">Reference proteome</keyword>
<feature type="compositionally biased region" description="Basic and acidic residues" evidence="1">
    <location>
        <begin position="233"/>
        <end position="248"/>
    </location>
</feature>
<dbReference type="RefSeq" id="WP_157775510.1">
    <property type="nucleotide sequence ID" value="NZ_CP022163.1"/>
</dbReference>
<dbReference type="KEGG" id="mbd:MEBOL_005320"/>
<evidence type="ECO:0000313" key="4">
    <source>
        <dbReference type="EMBL" id="ATB31851.1"/>
    </source>
</evidence>
<dbReference type="InterPro" id="IPR018392">
    <property type="entry name" value="LysM"/>
</dbReference>
<dbReference type="InterPro" id="IPR036779">
    <property type="entry name" value="LysM_dom_sf"/>
</dbReference>
<evidence type="ECO:0000313" key="5">
    <source>
        <dbReference type="Proteomes" id="UP000217289"/>
    </source>
</evidence>
<evidence type="ECO:0000256" key="2">
    <source>
        <dbReference type="SAM" id="SignalP"/>
    </source>
</evidence>
<dbReference type="OrthoDB" id="5481770at2"/>
<gene>
    <name evidence="4" type="ORF">MEBOL_005320</name>
</gene>
<reference evidence="4 5" key="1">
    <citation type="submission" date="2017-06" db="EMBL/GenBank/DDBJ databases">
        <authorList>
            <person name="Kim H.J."/>
            <person name="Triplett B.A."/>
        </authorList>
    </citation>
    <scope>NUCLEOTIDE SEQUENCE [LARGE SCALE GENOMIC DNA]</scope>
    <source>
        <strain evidence="4 5">DSM 14713</strain>
    </source>
</reference>
<dbReference type="InterPro" id="IPR006860">
    <property type="entry name" value="FecR"/>
</dbReference>
<dbReference type="SMART" id="SM00257">
    <property type="entry name" value="LysM"/>
    <property type="match status" value="1"/>
</dbReference>
<sequence>MRGNPNVSGLALVFALVLCPPAISRAQQHAADDDVYVVQPGDTCGSIGRKVFGDPAKGSATLHALNKMGPPPHDLKPGTVLRVRGDPDARLTFIKPEVNSKRAGKPDWFQASTGQGLWRLDSVNTLRQAGAEMTFRDLTRLQMNENALVVLYGEDTPATDQVKKSGAVELLQGELSLSLAELRGDSLGVKMPAATVSSRSKELVVGVDSQQMTRLSVFDGQAEVNAQGQRVRVPRDHGTRVEKGKVPEQPRLLPEPPEWVGGVRSVRLLLDGQGVDEALTWTPVVRAETYRVELARDERFNDRVHEASVPAGPAVLESVARALLPGQYFARVRAVDAAGLLGRVSEVRQVEVLRVKTDRGSLGPQGLQGTYPLEFTVDGAEALEARLDGVVTSLPVRVEAVGTHTLELRPRGMPGARAETLSLTVSPPRVDVTLEPGAESFLARVRVLDAHGAPLEVPPHAVTLRGVEGTQVEPLTKQTDGSWLARAVPVVRDGERVASLEALWGNTSLQRLSARAPAPVPPPAPGVTPEAARVSVLGAPSGGRLDAAPLPTSFLPQALLVELRAQPGPGRGVDVAGSRATLFVEGRVAERVALGTALRTSPGTASALSASVSGRVWLSESPTFRALLSFEGMWAGAESDEASRGLWLRPALLLGGRWDRWALSTSQGYALRPGEARATWDSSYQGWFLPRPTLALGAELGAQIGATPREKGPHSYAAGVGARWKRGGFELGASVRRGLGPQGATVWGTWSGQLTLGWSGLLASRPQ</sequence>
<dbReference type="CDD" id="cd00118">
    <property type="entry name" value="LysM"/>
    <property type="match status" value="1"/>
</dbReference>
<protein>
    <recommendedName>
        <fullName evidence="3">LysM domain-containing protein</fullName>
    </recommendedName>
</protein>
<name>A0A250IKZ2_9BACT</name>
<organism evidence="4 5">
    <name type="scientific">Melittangium boletus DSM 14713</name>
    <dbReference type="NCBI Taxonomy" id="1294270"/>
    <lineage>
        <taxon>Bacteria</taxon>
        <taxon>Pseudomonadati</taxon>
        <taxon>Myxococcota</taxon>
        <taxon>Myxococcia</taxon>
        <taxon>Myxococcales</taxon>
        <taxon>Cystobacterineae</taxon>
        <taxon>Archangiaceae</taxon>
        <taxon>Melittangium</taxon>
    </lineage>
</organism>
<dbReference type="AlphaFoldDB" id="A0A250IKZ2"/>
<evidence type="ECO:0000256" key="1">
    <source>
        <dbReference type="SAM" id="MobiDB-lite"/>
    </source>
</evidence>
<dbReference type="Gene3D" id="3.10.350.10">
    <property type="entry name" value="LysM domain"/>
    <property type="match status" value="1"/>
</dbReference>
<keyword evidence="2" id="KW-0732">Signal</keyword>
<dbReference type="InterPro" id="IPR013783">
    <property type="entry name" value="Ig-like_fold"/>
</dbReference>
<dbReference type="Pfam" id="PF04773">
    <property type="entry name" value="FecR"/>
    <property type="match status" value="1"/>
</dbReference>